<evidence type="ECO:0000313" key="2">
    <source>
        <dbReference type="Proteomes" id="UP001519460"/>
    </source>
</evidence>
<protein>
    <submittedName>
        <fullName evidence="1">Uncharacterized protein</fullName>
    </submittedName>
</protein>
<organism evidence="1 2">
    <name type="scientific">Batillaria attramentaria</name>
    <dbReference type="NCBI Taxonomy" id="370345"/>
    <lineage>
        <taxon>Eukaryota</taxon>
        <taxon>Metazoa</taxon>
        <taxon>Spiralia</taxon>
        <taxon>Lophotrochozoa</taxon>
        <taxon>Mollusca</taxon>
        <taxon>Gastropoda</taxon>
        <taxon>Caenogastropoda</taxon>
        <taxon>Sorbeoconcha</taxon>
        <taxon>Cerithioidea</taxon>
        <taxon>Batillariidae</taxon>
        <taxon>Batillaria</taxon>
    </lineage>
</organism>
<dbReference type="Proteomes" id="UP001519460">
    <property type="component" value="Unassembled WGS sequence"/>
</dbReference>
<gene>
    <name evidence="1" type="ORF">BaRGS_00019711</name>
</gene>
<dbReference type="EMBL" id="JACVVK020000143">
    <property type="protein sequence ID" value="KAK7489050.1"/>
    <property type="molecule type" value="Genomic_DNA"/>
</dbReference>
<dbReference type="AlphaFoldDB" id="A0ABD0KPR8"/>
<keyword evidence="2" id="KW-1185">Reference proteome</keyword>
<comment type="caution">
    <text evidence="1">The sequence shown here is derived from an EMBL/GenBank/DDBJ whole genome shotgun (WGS) entry which is preliminary data.</text>
</comment>
<accession>A0ABD0KPR8</accession>
<name>A0ABD0KPR8_9CAEN</name>
<evidence type="ECO:0000313" key="1">
    <source>
        <dbReference type="EMBL" id="KAK7489050.1"/>
    </source>
</evidence>
<reference evidence="1 2" key="1">
    <citation type="journal article" date="2023" name="Sci. Data">
        <title>Genome assembly of the Korean intertidal mud-creeper Batillaria attramentaria.</title>
        <authorList>
            <person name="Patra A.K."/>
            <person name="Ho P.T."/>
            <person name="Jun S."/>
            <person name="Lee S.J."/>
            <person name="Kim Y."/>
            <person name="Won Y.J."/>
        </authorList>
    </citation>
    <scope>NUCLEOTIDE SEQUENCE [LARGE SCALE GENOMIC DNA]</scope>
    <source>
        <strain evidence="1">Wonlab-2016</strain>
    </source>
</reference>
<sequence>MGAGFDWQSGIKNQRLSGRIVQQGFSPCMEVVSVTRLLLGSALRPVIVRQETGIRRQSGMHAPGWLIHAGELSAL</sequence>
<proteinExistence type="predicted"/>